<proteinExistence type="predicted"/>
<accession>A0ABY5LHV0</accession>
<name>A0ABY5LHV0_9VIBR</name>
<dbReference type="RefSeq" id="WP_257085323.1">
    <property type="nucleotide sequence ID" value="NZ_CP102096.1"/>
</dbReference>
<dbReference type="Proteomes" id="UP001058602">
    <property type="component" value="Chromosome 1"/>
</dbReference>
<dbReference type="Pfam" id="PF08056">
    <property type="entry name" value="Trp_leader2"/>
    <property type="match status" value="1"/>
</dbReference>
<gene>
    <name evidence="1" type="ORF">NP165_05555</name>
</gene>
<sequence length="41" mass="4851">MLQETNQNQNVKVAVCSQSTPSTDLSWWRTWASSWWANVYF</sequence>
<protein>
    <submittedName>
        <fullName evidence="1">Trp operon leader peptide</fullName>
    </submittedName>
</protein>
<keyword evidence="2" id="KW-1185">Reference proteome</keyword>
<dbReference type="EMBL" id="CP102096">
    <property type="protein sequence ID" value="UUM31599.1"/>
    <property type="molecule type" value="Genomic_DNA"/>
</dbReference>
<evidence type="ECO:0000313" key="2">
    <source>
        <dbReference type="Proteomes" id="UP001058602"/>
    </source>
</evidence>
<dbReference type="InterPro" id="IPR012639">
    <property type="entry name" value="Trp_leader2"/>
</dbReference>
<reference evidence="1" key="1">
    <citation type="submission" date="2022-07" db="EMBL/GenBank/DDBJ databases">
        <title>Complete genome of Vibrio japonicus strain JCM 31412T and phylogenomic assessment of the Nereis clade of the genus Vibrio.</title>
        <authorList>
            <person name="Shlafstein M.D."/>
            <person name="Emsley S.A."/>
            <person name="Ushijima B."/>
            <person name="Videau P."/>
            <person name="Saw J.H."/>
        </authorList>
    </citation>
    <scope>NUCLEOTIDE SEQUENCE</scope>
    <source>
        <strain evidence="1">JCM 31412</strain>
    </source>
</reference>
<evidence type="ECO:0000313" key="1">
    <source>
        <dbReference type="EMBL" id="UUM31599.1"/>
    </source>
</evidence>
<organism evidence="1 2">
    <name type="scientific">Vibrio japonicus</name>
    <dbReference type="NCBI Taxonomy" id="1824638"/>
    <lineage>
        <taxon>Bacteria</taxon>
        <taxon>Pseudomonadati</taxon>
        <taxon>Pseudomonadota</taxon>
        <taxon>Gammaproteobacteria</taxon>
        <taxon>Vibrionales</taxon>
        <taxon>Vibrionaceae</taxon>
        <taxon>Vibrio</taxon>
    </lineage>
</organism>